<dbReference type="InterPro" id="IPR027463">
    <property type="entry name" value="AcrB_DN_DC_subdom"/>
</dbReference>
<keyword evidence="1" id="KW-0472">Membrane</keyword>
<feature type="transmembrane region" description="Helical" evidence="1">
    <location>
        <begin position="396"/>
        <end position="413"/>
    </location>
</feature>
<comment type="caution">
    <text evidence="2">The sequence shown here is derived from an EMBL/GenBank/DDBJ whole genome shotgun (WGS) entry which is preliminary data.</text>
</comment>
<dbReference type="SUPFAM" id="SSF82866">
    <property type="entry name" value="Multidrug efflux transporter AcrB transmembrane domain"/>
    <property type="match status" value="2"/>
</dbReference>
<dbReference type="EMBL" id="DRLI01000016">
    <property type="protein sequence ID" value="HHM01438.1"/>
    <property type="molecule type" value="Genomic_DNA"/>
</dbReference>
<reference evidence="2" key="1">
    <citation type="journal article" date="2020" name="mSystems">
        <title>Genome- and Community-Level Interaction Insights into Carbon Utilization and Element Cycling Functions of Hydrothermarchaeota in Hydrothermal Sediment.</title>
        <authorList>
            <person name="Zhou Z."/>
            <person name="Liu Y."/>
            <person name="Xu W."/>
            <person name="Pan J."/>
            <person name="Luo Z.H."/>
            <person name="Li M."/>
        </authorList>
    </citation>
    <scope>NUCLEOTIDE SEQUENCE [LARGE SCALE GENOMIC DNA]</scope>
    <source>
        <strain evidence="2">HyVt-460</strain>
    </source>
</reference>
<accession>A0A7V5RMU2</accession>
<dbReference type="PRINTS" id="PR00702">
    <property type="entry name" value="ACRIFLAVINRP"/>
</dbReference>
<dbReference type="Gene3D" id="3.30.70.1440">
    <property type="entry name" value="Multidrug efflux transporter AcrB pore domain"/>
    <property type="match status" value="1"/>
</dbReference>
<evidence type="ECO:0000256" key="1">
    <source>
        <dbReference type="SAM" id="Phobius"/>
    </source>
</evidence>
<dbReference type="InterPro" id="IPR001036">
    <property type="entry name" value="Acrflvin-R"/>
</dbReference>
<feature type="transmembrane region" description="Helical" evidence="1">
    <location>
        <begin position="771"/>
        <end position="792"/>
    </location>
</feature>
<organism evidence="2">
    <name type="scientific">Caldithrix abyssi</name>
    <dbReference type="NCBI Taxonomy" id="187145"/>
    <lineage>
        <taxon>Bacteria</taxon>
        <taxon>Pseudomonadati</taxon>
        <taxon>Calditrichota</taxon>
        <taxon>Calditrichia</taxon>
        <taxon>Calditrichales</taxon>
        <taxon>Calditrichaceae</taxon>
        <taxon>Caldithrix</taxon>
    </lineage>
</organism>
<dbReference type="GO" id="GO:0005886">
    <property type="term" value="C:plasma membrane"/>
    <property type="evidence" value="ECO:0007669"/>
    <property type="project" value="TreeGrafter"/>
</dbReference>
<dbReference type="Gene3D" id="1.20.1640.10">
    <property type="entry name" value="Multidrug efflux transporter AcrB transmembrane domain"/>
    <property type="match status" value="2"/>
</dbReference>
<feature type="transmembrane region" description="Helical" evidence="1">
    <location>
        <begin position="255"/>
        <end position="279"/>
    </location>
</feature>
<proteinExistence type="predicted"/>
<dbReference type="SUPFAM" id="SSF82693">
    <property type="entry name" value="Multidrug efflux transporter AcrB pore domain, PN1, PN2, PC1 and PC2 subdomains"/>
    <property type="match status" value="1"/>
</dbReference>
<dbReference type="GO" id="GO:0042910">
    <property type="term" value="F:xenobiotic transmembrane transporter activity"/>
    <property type="evidence" value="ECO:0007669"/>
    <property type="project" value="TreeGrafter"/>
</dbReference>
<keyword evidence="1" id="KW-0812">Transmembrane</keyword>
<protein>
    <submittedName>
        <fullName evidence="2">Efflux RND transporter permease subunit</fullName>
    </submittedName>
</protein>
<feature type="transmembrane region" description="Helical" evidence="1">
    <location>
        <begin position="300"/>
        <end position="321"/>
    </location>
</feature>
<feature type="transmembrane region" description="Helical" evidence="1">
    <location>
        <begin position="745"/>
        <end position="765"/>
    </location>
</feature>
<dbReference type="PANTHER" id="PTHR32063:SF0">
    <property type="entry name" value="SWARMING MOTILITY PROTEIN SWRC"/>
    <property type="match status" value="1"/>
</dbReference>
<evidence type="ECO:0000313" key="2">
    <source>
        <dbReference type="EMBL" id="HHM01438.1"/>
    </source>
</evidence>
<dbReference type="PANTHER" id="PTHR32063">
    <property type="match status" value="1"/>
</dbReference>
<dbReference type="Gene3D" id="3.30.70.1430">
    <property type="entry name" value="Multidrug efflux transporter AcrB pore domain"/>
    <property type="match status" value="2"/>
</dbReference>
<gene>
    <name evidence="2" type="ORF">ENJ15_00380</name>
</gene>
<feature type="transmembrane region" description="Helical" evidence="1">
    <location>
        <begin position="205"/>
        <end position="222"/>
    </location>
</feature>
<keyword evidence="1" id="KW-1133">Transmembrane helix</keyword>
<sequence>MAHKSPENSPFLTLALSGADETALARLADYVVRRRLEQIRGVAYASINGAPRREIYVEYDPLTLKAWGVTPEEIKTALGEANVRAPAGRIKNGHYRLSLRVESVFTDIEQIAGTWVLPAGAPPVPLKKIARVYEGVRERTALTRLNGAPCITVDVYKEAAGNTLTIAAASRAVIDTLQRGLPAVRMDIVKDQSRFIRASVDGMEQSLLIGALLSFAVLFIFLRSRVTPVIIGVAIPVSLLAAFIGMKLFGISVNIIALAGLALGSGMLVDNAIVVLENIHRHLEEGNSPYQAALRGATEVALPVTASTLTTLAVFLPVIFLQDLSGAIFGQQAATASLALIASLLASLTLAPPLFLALHKRFSRRPAHPADKEKQSFLREGYHNLMLLALRWPGRVLGLTALALFLALITLIINERALLPETETREVHVRMRFQPGTDIGYMAGESARWEETGRKAGMAEKIFTRVGRMENLFSAELEPGNNKADVMFGAYKPSTPTMIRRLLQSVPEGLRIQYRVEREQPALRRLTGEATGSLDLFVSGEDPEQLDSLAARLKGKITAALPGVTINSGFFEKVPVWELTVNRERLMRFNISVDDVARVLKETLAGEQATMYHDFDKNIAVISRAPRLYREDIDLLLQTPVTENGRPVSDFVQVRPAMRLRSMDRHNQARVFLLRLTSEEYSLNRMAETTRRVMSRVQWPSGYRAYIGGSWESVMRSARLLLLAFFISVILVYLLLASQFESFRIPFVIMLTVPLALIGVGPALLFTSQTLSIMAFIGLIVVVGIVVNDGIVKIEFIERRRRAGLSMDEAILDAGRVRLRPILMTTVTTVVGLLPLALGWSSGAELQRPMAIAIVGGVSMATLLTLFVLPLLYKILSSKKAG</sequence>
<name>A0A7V5RMU2_CALAY</name>
<dbReference type="Gene3D" id="3.30.70.1320">
    <property type="entry name" value="Multidrug efflux transporter AcrB pore domain like"/>
    <property type="match status" value="1"/>
</dbReference>
<dbReference type="SUPFAM" id="SSF82714">
    <property type="entry name" value="Multidrug efflux transporter AcrB TolC docking domain, DN and DC subdomains"/>
    <property type="match status" value="2"/>
</dbReference>
<dbReference type="AlphaFoldDB" id="A0A7V5RMU2"/>
<feature type="transmembrane region" description="Helical" evidence="1">
    <location>
        <begin position="333"/>
        <end position="358"/>
    </location>
</feature>
<feature type="transmembrane region" description="Helical" evidence="1">
    <location>
        <begin position="822"/>
        <end position="840"/>
    </location>
</feature>
<dbReference type="Gene3D" id="3.30.2090.10">
    <property type="entry name" value="Multidrug efflux transporter AcrB TolC docking domain, DN and DC subdomains"/>
    <property type="match status" value="2"/>
</dbReference>
<feature type="transmembrane region" description="Helical" evidence="1">
    <location>
        <begin position="720"/>
        <end position="738"/>
    </location>
</feature>
<dbReference type="Pfam" id="PF00873">
    <property type="entry name" value="ACR_tran"/>
    <property type="match status" value="1"/>
</dbReference>
<feature type="transmembrane region" description="Helical" evidence="1">
    <location>
        <begin position="229"/>
        <end position="249"/>
    </location>
</feature>
<dbReference type="Proteomes" id="UP000885771">
    <property type="component" value="Unassembled WGS sequence"/>
</dbReference>
<feature type="transmembrane region" description="Helical" evidence="1">
    <location>
        <begin position="852"/>
        <end position="873"/>
    </location>
</feature>